<dbReference type="InterPro" id="IPR011765">
    <property type="entry name" value="Pept_M16_N"/>
</dbReference>
<comment type="similarity">
    <text evidence="1">Belongs to the peptidase M16 family.</text>
</comment>
<evidence type="ECO:0000313" key="4">
    <source>
        <dbReference type="EMBL" id="BCS82978.1"/>
    </source>
</evidence>
<dbReference type="InterPro" id="IPR011249">
    <property type="entry name" value="Metalloenz_LuxS/M16"/>
</dbReference>
<dbReference type="PANTHER" id="PTHR11851">
    <property type="entry name" value="METALLOPROTEASE"/>
    <property type="match status" value="1"/>
</dbReference>
<dbReference type="Gene3D" id="3.30.830.10">
    <property type="entry name" value="Metalloenzyme, LuxS/M16 peptidase-like"/>
    <property type="match status" value="2"/>
</dbReference>
<feature type="domain" description="Peptidase M16 N-terminal" evidence="2">
    <location>
        <begin position="15"/>
        <end position="129"/>
    </location>
</feature>
<dbReference type="EMBL" id="AP024483">
    <property type="protein sequence ID" value="BCS82978.1"/>
    <property type="molecule type" value="Genomic_DNA"/>
</dbReference>
<dbReference type="Pfam" id="PF05193">
    <property type="entry name" value="Peptidase_M16_C"/>
    <property type="match status" value="1"/>
</dbReference>
<dbReference type="PANTHER" id="PTHR11851:SF49">
    <property type="entry name" value="MITOCHONDRIAL-PROCESSING PEPTIDASE SUBUNIT ALPHA"/>
    <property type="match status" value="1"/>
</dbReference>
<accession>A0ABM7NS41</accession>
<evidence type="ECO:0000259" key="2">
    <source>
        <dbReference type="Pfam" id="PF00675"/>
    </source>
</evidence>
<dbReference type="InterPro" id="IPR050361">
    <property type="entry name" value="MPP/UQCRC_Complex"/>
</dbReference>
<dbReference type="Pfam" id="PF00675">
    <property type="entry name" value="Peptidase_M16"/>
    <property type="match status" value="1"/>
</dbReference>
<keyword evidence="5" id="KW-1185">Reference proteome</keyword>
<proteinExistence type="inferred from homology"/>
<dbReference type="GeneID" id="80558183"/>
<dbReference type="RefSeq" id="YP_010841586.1">
    <property type="nucleotide sequence ID" value="NC_079139.1"/>
</dbReference>
<name>A0ABM7NS41_9VIRU</name>
<feature type="domain" description="Peptidase M16 C-terminal" evidence="3">
    <location>
        <begin position="167"/>
        <end position="367"/>
    </location>
</feature>
<dbReference type="Proteomes" id="UP001321479">
    <property type="component" value="Segment"/>
</dbReference>
<reference evidence="4 5" key="1">
    <citation type="submission" date="2021-02" db="EMBL/GenBank/DDBJ databases">
        <title>Cotonvirus japonicus, which uses Golgi apparatus of host cells for its virion factory, phylogenetically links tailed tupanvirus and icosahedral mimivirus.</title>
        <authorList>
            <person name="Takahashi H."/>
            <person name="Fukaya S."/>
            <person name="Song C."/>
            <person name="Murata K."/>
            <person name="Takemura M."/>
        </authorList>
    </citation>
    <scope>NUCLEOTIDE SEQUENCE [LARGE SCALE GENOMIC DNA]</scope>
</reference>
<dbReference type="InterPro" id="IPR007863">
    <property type="entry name" value="Peptidase_M16_C"/>
</dbReference>
<sequence>MKFCQKNLTNGMKIIFVNSKITQMISIGFFVSSGSINDPIDKPGIAHCIEHMMFKGTHNRSAHQLLTELDNIGATYNAATSKEYSYYYVYGNNSHTKILLDIILDIYKNPIFPLHELEKESRVIESEISIKLNSIDQQISFVIDKIFFKNYNNDNDLQRDLNYIKKIKQADLLDFYQKNYNPKNIIFIVTGNFNANLVFYQMKNHLENIPNKFNSEADNKFNYLANGSTNNSTNGLTNNLSTDKSVKFLLPNKYYVKSMTQFNHGYIVLTFPILNLYNIDDIFIDIISIILSRGLSSRLALILREKNSLSYSFNARYISRQMEKVYLIETVVKPCLINDVIELLIEELKNIQSDSVSKIELQKAINMYKNELLDTMIKPVDIMKFLGKKCVTNKKYKFSISTIIKKCDSINLKIINDVIKKIFILDNMKIIIIKNY</sequence>
<protein>
    <submittedName>
        <fullName evidence="4">Zn-dependent peptidase</fullName>
    </submittedName>
</protein>
<dbReference type="SUPFAM" id="SSF63411">
    <property type="entry name" value="LuxS/MPP-like metallohydrolase"/>
    <property type="match status" value="2"/>
</dbReference>
<evidence type="ECO:0000256" key="1">
    <source>
        <dbReference type="ARBA" id="ARBA00007261"/>
    </source>
</evidence>
<organism evidence="4 5">
    <name type="scientific">Cotonvirus japonicus</name>
    <dbReference type="NCBI Taxonomy" id="2811091"/>
    <lineage>
        <taxon>Viruses</taxon>
        <taxon>Varidnaviria</taxon>
        <taxon>Bamfordvirae</taxon>
        <taxon>Nucleocytoviricota</taxon>
        <taxon>Megaviricetes</taxon>
        <taxon>Imitervirales</taxon>
        <taxon>Mimiviridae</taxon>
        <taxon>Megamimivirinae</taxon>
        <taxon>Cotonvirus</taxon>
        <taxon>Cotonvirus japonicum</taxon>
    </lineage>
</organism>
<evidence type="ECO:0000259" key="3">
    <source>
        <dbReference type="Pfam" id="PF05193"/>
    </source>
</evidence>
<evidence type="ECO:0000313" key="5">
    <source>
        <dbReference type="Proteomes" id="UP001321479"/>
    </source>
</evidence>